<dbReference type="EMBL" id="NBNE01000834">
    <property type="protein sequence ID" value="OWZ16979.1"/>
    <property type="molecule type" value="Genomic_DNA"/>
</dbReference>
<evidence type="ECO:0000313" key="1">
    <source>
        <dbReference type="EMBL" id="OWZ16979.1"/>
    </source>
</evidence>
<sequence>MRSGSWLTPLPVMIFPHHLTCGSYTLDFVALILKPKVSTSLVKCKRSSIHTKRCWYISSCRHFSIVAWKNNAASLYPWGIRLGV</sequence>
<keyword evidence="2" id="KW-1185">Reference proteome</keyword>
<accession>A0A225WIN6</accession>
<gene>
    <name evidence="1" type="ORF">PHMEG_0009150</name>
</gene>
<protein>
    <submittedName>
        <fullName evidence="1">Uncharacterized protein</fullName>
    </submittedName>
</protein>
<evidence type="ECO:0000313" key="2">
    <source>
        <dbReference type="Proteomes" id="UP000198211"/>
    </source>
</evidence>
<proteinExistence type="predicted"/>
<dbReference type="Proteomes" id="UP000198211">
    <property type="component" value="Unassembled WGS sequence"/>
</dbReference>
<comment type="caution">
    <text evidence="1">The sequence shown here is derived from an EMBL/GenBank/DDBJ whole genome shotgun (WGS) entry which is preliminary data.</text>
</comment>
<organism evidence="1 2">
    <name type="scientific">Phytophthora megakarya</name>
    <dbReference type="NCBI Taxonomy" id="4795"/>
    <lineage>
        <taxon>Eukaryota</taxon>
        <taxon>Sar</taxon>
        <taxon>Stramenopiles</taxon>
        <taxon>Oomycota</taxon>
        <taxon>Peronosporomycetes</taxon>
        <taxon>Peronosporales</taxon>
        <taxon>Peronosporaceae</taxon>
        <taxon>Phytophthora</taxon>
    </lineage>
</organism>
<dbReference type="AlphaFoldDB" id="A0A225WIN6"/>
<reference evidence="2" key="1">
    <citation type="submission" date="2017-03" db="EMBL/GenBank/DDBJ databases">
        <title>Phytopthora megakarya and P. palmivora, two closely related causual agents of cacao black pod achieved similar genome size and gene model numbers by different mechanisms.</title>
        <authorList>
            <person name="Ali S."/>
            <person name="Shao J."/>
            <person name="Larry D.J."/>
            <person name="Kronmiller B."/>
            <person name="Shen D."/>
            <person name="Strem M.D."/>
            <person name="Melnick R.L."/>
            <person name="Guiltinan M.J."/>
            <person name="Tyler B.M."/>
            <person name="Meinhardt L.W."/>
            <person name="Bailey B.A."/>
        </authorList>
    </citation>
    <scope>NUCLEOTIDE SEQUENCE [LARGE SCALE GENOMIC DNA]</scope>
    <source>
        <strain evidence="2">zdho120</strain>
    </source>
</reference>
<name>A0A225WIN6_9STRA</name>